<evidence type="ECO:0000256" key="1">
    <source>
        <dbReference type="ARBA" id="ARBA00000832"/>
    </source>
</evidence>
<comment type="pathway">
    <text evidence="3 7">Carbohydrate degradation; pentose phosphate pathway; D-ribulose 5-phosphate from D-glucose 6-phosphate (oxidative stage): step 2/3.</text>
</comment>
<dbReference type="Proteomes" id="UP001189813">
    <property type="component" value="Unassembled WGS sequence"/>
</dbReference>
<keyword evidence="10" id="KW-1185">Reference proteome</keyword>
<protein>
    <recommendedName>
        <fullName evidence="6 7">6-phosphogluconolactonase</fullName>
        <shortName evidence="7">6PGL</shortName>
        <ecNumber evidence="5 7">3.1.1.31</ecNumber>
    </recommendedName>
</protein>
<dbReference type="EC" id="3.1.1.31" evidence="5 7"/>
<dbReference type="EMBL" id="CATZBU010000004">
    <property type="protein sequence ID" value="CAJ0790233.1"/>
    <property type="molecule type" value="Genomic_DNA"/>
</dbReference>
<comment type="catalytic activity">
    <reaction evidence="1 7">
        <text>6-phospho-D-glucono-1,5-lactone + H2O = 6-phospho-D-gluconate + H(+)</text>
        <dbReference type="Rhea" id="RHEA:12556"/>
        <dbReference type="ChEBI" id="CHEBI:15377"/>
        <dbReference type="ChEBI" id="CHEBI:15378"/>
        <dbReference type="ChEBI" id="CHEBI:57955"/>
        <dbReference type="ChEBI" id="CHEBI:58759"/>
        <dbReference type="EC" id="3.1.1.31"/>
    </reaction>
</comment>
<evidence type="ECO:0000256" key="3">
    <source>
        <dbReference type="ARBA" id="ARBA00004961"/>
    </source>
</evidence>
<dbReference type="PANTHER" id="PTHR11054:SF0">
    <property type="entry name" value="6-PHOSPHOGLUCONOLACTONASE"/>
    <property type="match status" value="1"/>
</dbReference>
<comment type="similarity">
    <text evidence="4 7">Belongs to the glucosamine/galactosamine-6-phosphate isomerase family. 6-phosphogluconolactonase subfamily.</text>
</comment>
<evidence type="ECO:0000256" key="6">
    <source>
        <dbReference type="ARBA" id="ARBA00020337"/>
    </source>
</evidence>
<sequence>MSPVRWHAVPDATAQVQALAQSIASTLTHVINAQGSVCLAVSGGRSPIALFAALRVLPLRWADVSITLVDERAVPPGHADSNARLVREHLLQDAAAAARFFPLVLSPHVHGESVDVDACVATANDPFQQPDVVILGMGDDGHTASLFPDAPELNEGIDRTHAPAYLPVRPGAAPHRRISLNLSALCAARRLFLSISGPVKRSVFDEAAQGAAQRALPVSYVIHQREVPLDVYWTA</sequence>
<dbReference type="Pfam" id="PF01182">
    <property type="entry name" value="Glucosamine_iso"/>
    <property type="match status" value="1"/>
</dbReference>
<dbReference type="InterPro" id="IPR006148">
    <property type="entry name" value="Glc/Gal-6P_isomerase"/>
</dbReference>
<dbReference type="PANTHER" id="PTHR11054">
    <property type="entry name" value="6-PHOSPHOGLUCONOLACTONASE"/>
    <property type="match status" value="1"/>
</dbReference>
<evidence type="ECO:0000313" key="10">
    <source>
        <dbReference type="Proteomes" id="UP001189813"/>
    </source>
</evidence>
<organism evidence="9 10">
    <name type="scientific">Ralstonia psammae</name>
    <dbReference type="NCBI Taxonomy" id="3058598"/>
    <lineage>
        <taxon>Bacteria</taxon>
        <taxon>Pseudomonadati</taxon>
        <taxon>Pseudomonadota</taxon>
        <taxon>Betaproteobacteria</taxon>
        <taxon>Burkholderiales</taxon>
        <taxon>Burkholderiaceae</taxon>
        <taxon>Ralstonia</taxon>
    </lineage>
</organism>
<comment type="function">
    <text evidence="2 7">Hydrolysis of 6-phosphogluconolactone to 6-phosphogluconate.</text>
</comment>
<evidence type="ECO:0000313" key="9">
    <source>
        <dbReference type="EMBL" id="CAJ0790233.1"/>
    </source>
</evidence>
<proteinExistence type="inferred from homology"/>
<dbReference type="RefSeq" id="WP_316665496.1">
    <property type="nucleotide sequence ID" value="NZ_CATZBU010000004.1"/>
</dbReference>
<evidence type="ECO:0000256" key="4">
    <source>
        <dbReference type="ARBA" id="ARBA00010662"/>
    </source>
</evidence>
<dbReference type="Gene3D" id="3.40.50.1360">
    <property type="match status" value="1"/>
</dbReference>
<evidence type="ECO:0000256" key="7">
    <source>
        <dbReference type="RuleBase" id="RU365095"/>
    </source>
</evidence>
<dbReference type="InterPro" id="IPR037171">
    <property type="entry name" value="NagB/RpiA_transferase-like"/>
</dbReference>
<name>A0ABM9JDV7_9RALS</name>
<evidence type="ECO:0000256" key="2">
    <source>
        <dbReference type="ARBA" id="ARBA00002681"/>
    </source>
</evidence>
<dbReference type="InterPro" id="IPR005900">
    <property type="entry name" value="6-phosphogluconolactonase_DevB"/>
</dbReference>
<dbReference type="NCBIfam" id="TIGR01198">
    <property type="entry name" value="pgl"/>
    <property type="match status" value="1"/>
</dbReference>
<accession>A0ABM9JDV7</accession>
<dbReference type="GO" id="GO:0017057">
    <property type="term" value="F:6-phosphogluconolactonase activity"/>
    <property type="evidence" value="ECO:0007669"/>
    <property type="project" value="UniProtKB-EC"/>
</dbReference>
<dbReference type="InterPro" id="IPR039104">
    <property type="entry name" value="6PGL"/>
</dbReference>
<comment type="caution">
    <text evidence="9">The sequence shown here is derived from an EMBL/GenBank/DDBJ whole genome shotgun (WGS) entry which is preliminary data.</text>
</comment>
<evidence type="ECO:0000259" key="8">
    <source>
        <dbReference type="Pfam" id="PF01182"/>
    </source>
</evidence>
<dbReference type="SUPFAM" id="SSF100950">
    <property type="entry name" value="NagB/RpiA/CoA transferase-like"/>
    <property type="match status" value="1"/>
</dbReference>
<gene>
    <name evidence="9" type="primary">pgl_2</name>
    <name evidence="7" type="synonym">pgl</name>
    <name evidence="9" type="ORF">LMG19083_01974</name>
</gene>
<dbReference type="CDD" id="cd01400">
    <property type="entry name" value="6PGL"/>
    <property type="match status" value="1"/>
</dbReference>
<reference evidence="9 10" key="1">
    <citation type="submission" date="2023-07" db="EMBL/GenBank/DDBJ databases">
        <authorList>
            <person name="Peeters C."/>
        </authorList>
    </citation>
    <scope>NUCLEOTIDE SEQUENCE [LARGE SCALE GENOMIC DNA]</scope>
    <source>
        <strain evidence="9 10">LMG 19083</strain>
    </source>
</reference>
<keyword evidence="7 9" id="KW-0378">Hydrolase</keyword>
<feature type="domain" description="Glucosamine/galactosamine-6-phosphate isomerase" evidence="8">
    <location>
        <begin position="11"/>
        <end position="224"/>
    </location>
</feature>
<evidence type="ECO:0000256" key="5">
    <source>
        <dbReference type="ARBA" id="ARBA00013198"/>
    </source>
</evidence>